<organism evidence="16 17">
    <name type="scientific">Solimonas aquatica</name>
    <dbReference type="NCBI Taxonomy" id="489703"/>
    <lineage>
        <taxon>Bacteria</taxon>
        <taxon>Pseudomonadati</taxon>
        <taxon>Pseudomonadota</taxon>
        <taxon>Gammaproteobacteria</taxon>
        <taxon>Nevskiales</taxon>
        <taxon>Nevskiaceae</taxon>
        <taxon>Solimonas</taxon>
    </lineage>
</organism>
<dbReference type="InterPro" id="IPR012910">
    <property type="entry name" value="Plug_dom"/>
</dbReference>
<dbReference type="Proteomes" id="UP000199233">
    <property type="component" value="Unassembled WGS sequence"/>
</dbReference>
<keyword evidence="4" id="KW-0410">Iron transport</keyword>
<keyword evidence="10 11" id="KW-0998">Cell outer membrane</keyword>
<dbReference type="GO" id="GO:0006826">
    <property type="term" value="P:iron ion transport"/>
    <property type="evidence" value="ECO:0007669"/>
    <property type="project" value="UniProtKB-KW"/>
</dbReference>
<comment type="subcellular location">
    <subcellularLocation>
        <location evidence="1 11">Cell outer membrane</location>
        <topology evidence="1 11">Multi-pass membrane protein</topology>
    </subcellularLocation>
</comment>
<keyword evidence="2 11" id="KW-0813">Transport</keyword>
<evidence type="ECO:0000256" key="13">
    <source>
        <dbReference type="SAM" id="SignalP"/>
    </source>
</evidence>
<evidence type="ECO:0000256" key="6">
    <source>
        <dbReference type="ARBA" id="ARBA00023004"/>
    </source>
</evidence>
<keyword evidence="5 11" id="KW-0812">Transmembrane</keyword>
<accession>A0A1H9GEB6</accession>
<evidence type="ECO:0000256" key="12">
    <source>
        <dbReference type="RuleBase" id="RU003357"/>
    </source>
</evidence>
<dbReference type="Gene3D" id="2.170.130.10">
    <property type="entry name" value="TonB-dependent receptor, plug domain"/>
    <property type="match status" value="1"/>
</dbReference>
<dbReference type="EMBL" id="FOFS01000007">
    <property type="protein sequence ID" value="SEQ48373.1"/>
    <property type="molecule type" value="Genomic_DNA"/>
</dbReference>
<proteinExistence type="inferred from homology"/>
<dbReference type="Pfam" id="PF07715">
    <property type="entry name" value="Plug"/>
    <property type="match status" value="1"/>
</dbReference>
<dbReference type="InterPro" id="IPR036942">
    <property type="entry name" value="Beta-barrel_TonB_sf"/>
</dbReference>
<dbReference type="InterPro" id="IPR000531">
    <property type="entry name" value="Beta-barrel_TonB"/>
</dbReference>
<comment type="similarity">
    <text evidence="11 12">Belongs to the TonB-dependent receptor family.</text>
</comment>
<dbReference type="PANTHER" id="PTHR32552">
    <property type="entry name" value="FERRICHROME IRON RECEPTOR-RELATED"/>
    <property type="match status" value="1"/>
</dbReference>
<dbReference type="AlphaFoldDB" id="A0A1H9GEB6"/>
<evidence type="ECO:0000256" key="3">
    <source>
        <dbReference type="ARBA" id="ARBA00022452"/>
    </source>
</evidence>
<evidence type="ECO:0000256" key="7">
    <source>
        <dbReference type="ARBA" id="ARBA00023065"/>
    </source>
</evidence>
<evidence type="ECO:0000256" key="11">
    <source>
        <dbReference type="PROSITE-ProRule" id="PRU01360"/>
    </source>
</evidence>
<gene>
    <name evidence="16" type="ORF">SAMN04488038_10737</name>
</gene>
<evidence type="ECO:0000313" key="16">
    <source>
        <dbReference type="EMBL" id="SEQ48373.1"/>
    </source>
</evidence>
<keyword evidence="17" id="KW-1185">Reference proteome</keyword>
<dbReference type="PANTHER" id="PTHR32552:SF81">
    <property type="entry name" value="TONB-DEPENDENT OUTER MEMBRANE RECEPTOR"/>
    <property type="match status" value="1"/>
</dbReference>
<evidence type="ECO:0000259" key="15">
    <source>
        <dbReference type="Pfam" id="PF07715"/>
    </source>
</evidence>
<reference evidence="16 17" key="1">
    <citation type="submission" date="2016-10" db="EMBL/GenBank/DDBJ databases">
        <authorList>
            <person name="de Groot N.N."/>
        </authorList>
    </citation>
    <scope>NUCLEOTIDE SEQUENCE [LARGE SCALE GENOMIC DNA]</scope>
    <source>
        <strain evidence="16 17">DSM 25927</strain>
    </source>
</reference>
<feature type="domain" description="TonB-dependent receptor-like beta-barrel" evidence="14">
    <location>
        <begin position="331"/>
        <end position="772"/>
    </location>
</feature>
<evidence type="ECO:0000256" key="9">
    <source>
        <dbReference type="ARBA" id="ARBA00023136"/>
    </source>
</evidence>
<dbReference type="Gene3D" id="2.40.170.20">
    <property type="entry name" value="TonB-dependent receptor, beta-barrel domain"/>
    <property type="match status" value="1"/>
</dbReference>
<dbReference type="OrthoDB" id="127311at2"/>
<evidence type="ECO:0000256" key="5">
    <source>
        <dbReference type="ARBA" id="ARBA00022692"/>
    </source>
</evidence>
<feature type="chain" id="PRO_5011772290" evidence="13">
    <location>
        <begin position="27"/>
        <end position="809"/>
    </location>
</feature>
<keyword evidence="9 11" id="KW-0472">Membrane</keyword>
<keyword evidence="3 11" id="KW-1134">Transmembrane beta strand</keyword>
<evidence type="ECO:0000256" key="1">
    <source>
        <dbReference type="ARBA" id="ARBA00004571"/>
    </source>
</evidence>
<evidence type="ECO:0000256" key="2">
    <source>
        <dbReference type="ARBA" id="ARBA00022448"/>
    </source>
</evidence>
<dbReference type="Pfam" id="PF00593">
    <property type="entry name" value="TonB_dep_Rec_b-barrel"/>
    <property type="match status" value="1"/>
</dbReference>
<feature type="signal peptide" evidence="13">
    <location>
        <begin position="1"/>
        <end position="26"/>
    </location>
</feature>
<evidence type="ECO:0000256" key="4">
    <source>
        <dbReference type="ARBA" id="ARBA00022496"/>
    </source>
</evidence>
<dbReference type="InterPro" id="IPR037066">
    <property type="entry name" value="Plug_dom_sf"/>
</dbReference>
<dbReference type="STRING" id="489703.SAMN04488038_10737"/>
<keyword evidence="8 12" id="KW-0798">TonB box</keyword>
<protein>
    <submittedName>
        <fullName evidence="16">Iron complex outermembrane recepter protein</fullName>
    </submittedName>
</protein>
<sequence>MKKRVLAAAMTSVAGFGLGVSSAALAQIEPQAPAAEPAAATDSAAADEIPTVVVTANRRAENLEKVSASITALDATRLAEQGIVSQSDLQAAVPGLTVRQTQGSNSLTLSIRGQTIDAFTGSKTAVVPYFNEVQLNTGGASTFYDLESVQVLKGPQGTLFGRNATGGAVLYTAAKPKDEVGGYLKMRGGSYNLTEAQGAVNLPLSGNTLLMRIAGDVIHQDGFQENIHDGRDLGEVARQSGRISLLWRPSEALENSTLISADHVGGNSTATRLKTVNRVNHTTFACVNPNVVNCASDLLFSPSVDTVYAYPTMWAQYTAAHPELNANGIADYLDNDSPRIGFWKANEAAPVTHNEQDYFFANTTSYQLGEDLLLKNIVGASLANTHDLGSSVGAPYPVFYSANLDDQEFGNHVRNLSYSEELQLQGKALNKALTYILGAYYQKEDSKTLFPQVYFDFSPVVPGTSVDNHFQIKDETPAAFAQGTYDFSAIGLKGLSFTAGFRYTWESVDISQLSRSVYAGAPDQSTRYSNPSWNLGLSYQVMDDLLLYVQGRRSWRAGGFNGTAPPSLDTGSGILEDVNIFKPEFVHDVEVGAKFAGSLFGRPLRANLALYNQWIKNVQRAEFPDPPGPVTSIAYTVNVPEAQVTGAELDFAFKPVNWIETGFAGALTRARFTKGKDTADVFGVTYTFGPYADVPRASGSLYGTVFLPTPSDWGPMNVRADLYAQTGMYFSNNNNTITPDTRIPGYGLVNLRYDWSEIRGSKYSFAAYVRNLADKEYYTGGFALTASLGVNSVAVGTPRMFGAEIRYEF</sequence>
<keyword evidence="7" id="KW-0406">Ion transport</keyword>
<dbReference type="InterPro" id="IPR039426">
    <property type="entry name" value="TonB-dep_rcpt-like"/>
</dbReference>
<dbReference type="GO" id="GO:0009279">
    <property type="term" value="C:cell outer membrane"/>
    <property type="evidence" value="ECO:0007669"/>
    <property type="project" value="UniProtKB-SubCell"/>
</dbReference>
<dbReference type="RefSeq" id="WP_093285236.1">
    <property type="nucleotide sequence ID" value="NZ_FOFS01000007.1"/>
</dbReference>
<name>A0A1H9GEB6_9GAMM</name>
<evidence type="ECO:0000313" key="17">
    <source>
        <dbReference type="Proteomes" id="UP000199233"/>
    </source>
</evidence>
<keyword evidence="6" id="KW-0408">Iron</keyword>
<evidence type="ECO:0000256" key="10">
    <source>
        <dbReference type="ARBA" id="ARBA00023237"/>
    </source>
</evidence>
<evidence type="ECO:0000259" key="14">
    <source>
        <dbReference type="Pfam" id="PF00593"/>
    </source>
</evidence>
<dbReference type="SUPFAM" id="SSF56935">
    <property type="entry name" value="Porins"/>
    <property type="match status" value="1"/>
</dbReference>
<keyword evidence="13" id="KW-0732">Signal</keyword>
<evidence type="ECO:0000256" key="8">
    <source>
        <dbReference type="ARBA" id="ARBA00023077"/>
    </source>
</evidence>
<dbReference type="PROSITE" id="PS52016">
    <property type="entry name" value="TONB_DEPENDENT_REC_3"/>
    <property type="match status" value="1"/>
</dbReference>
<feature type="domain" description="TonB-dependent receptor plug" evidence="15">
    <location>
        <begin position="63"/>
        <end position="168"/>
    </location>
</feature>